<feature type="region of interest" description="Disordered" evidence="1">
    <location>
        <begin position="147"/>
        <end position="172"/>
    </location>
</feature>
<dbReference type="OrthoDB" id="9895613at2759"/>
<feature type="non-terminal residue" evidence="3">
    <location>
        <position position="1"/>
    </location>
</feature>
<dbReference type="InterPro" id="IPR026114">
    <property type="entry name" value="APOF"/>
</dbReference>
<dbReference type="GO" id="GO:0008203">
    <property type="term" value="P:cholesterol metabolic process"/>
    <property type="evidence" value="ECO:0007669"/>
    <property type="project" value="TreeGrafter"/>
</dbReference>
<feature type="chain" id="PRO_5029771595" evidence="2">
    <location>
        <begin position="20"/>
        <end position="319"/>
    </location>
</feature>
<dbReference type="AlphaFoldDB" id="A0A7K9I530"/>
<name>A0A7K9I530_9PICI</name>
<evidence type="ECO:0000256" key="1">
    <source>
        <dbReference type="SAM" id="MobiDB-lite"/>
    </source>
</evidence>
<dbReference type="PANTHER" id="PTHR15011:SF3">
    <property type="entry name" value="APOLIPOPROTEIN F"/>
    <property type="match status" value="1"/>
</dbReference>
<evidence type="ECO:0000313" key="3">
    <source>
        <dbReference type="EMBL" id="NXH21201.1"/>
    </source>
</evidence>
<protein>
    <submittedName>
        <fullName evidence="3">APOF protein</fullName>
    </submittedName>
</protein>
<proteinExistence type="predicted"/>
<evidence type="ECO:0000256" key="2">
    <source>
        <dbReference type="SAM" id="SignalP"/>
    </source>
</evidence>
<dbReference type="PANTHER" id="PTHR15011">
    <property type="entry name" value="APOLIPOPROTEIN F"/>
    <property type="match status" value="1"/>
</dbReference>
<dbReference type="Pfam" id="PF15148">
    <property type="entry name" value="Apolipo_F"/>
    <property type="match status" value="1"/>
</dbReference>
<organism evidence="3 4">
    <name type="scientific">Bucco capensis</name>
    <name type="common">collared puffbird</name>
    <dbReference type="NCBI Taxonomy" id="135168"/>
    <lineage>
        <taxon>Eukaryota</taxon>
        <taxon>Metazoa</taxon>
        <taxon>Chordata</taxon>
        <taxon>Craniata</taxon>
        <taxon>Vertebrata</taxon>
        <taxon>Euteleostomi</taxon>
        <taxon>Archelosauria</taxon>
        <taxon>Archosauria</taxon>
        <taxon>Dinosauria</taxon>
        <taxon>Saurischia</taxon>
        <taxon>Theropoda</taxon>
        <taxon>Coelurosauria</taxon>
        <taxon>Aves</taxon>
        <taxon>Neognathae</taxon>
        <taxon>Neoaves</taxon>
        <taxon>Telluraves</taxon>
        <taxon>Coraciimorphae</taxon>
        <taxon>Piciformes</taxon>
        <taxon>Bucconidae</taxon>
        <taxon>Bucco</taxon>
    </lineage>
</organism>
<feature type="signal peptide" evidence="2">
    <location>
        <begin position="1"/>
        <end position="19"/>
    </location>
</feature>
<sequence>MPWALFFLLLSLGSNTLSALPTRPGDDDQAAAQALLAELAEHIPPRALKGVSCQELRPETLPGFPQLPPLPRALAHAAMVLVLSGAACIPQAEAEMLGLYRELGPSMAGALLRGLARLQGAPAPQPLTLLLVSLVWQQGSAQARLCVSPTQPRGPMASTQRTPAGMPASQPLTEGVRMLPGARRPRAWLPECRRAIQLRSRHRREDEEACKPPGEQEAHSVVEWVPGISIFYNLGTSVYYAFQGCKSLASTRALEAAEDLGYASLAAITGGIGGPVAMGIQMGLQPGLKAGVRALISYFTSDGVPPPAPTTYSGPVLFI</sequence>
<dbReference type="GO" id="GO:0005615">
    <property type="term" value="C:extracellular space"/>
    <property type="evidence" value="ECO:0007669"/>
    <property type="project" value="TreeGrafter"/>
</dbReference>
<evidence type="ECO:0000313" key="4">
    <source>
        <dbReference type="Proteomes" id="UP000534107"/>
    </source>
</evidence>
<dbReference type="Proteomes" id="UP000534107">
    <property type="component" value="Unassembled WGS sequence"/>
</dbReference>
<comment type="caution">
    <text evidence="3">The sequence shown here is derived from an EMBL/GenBank/DDBJ whole genome shotgun (WGS) entry which is preliminary data.</text>
</comment>
<reference evidence="3 4" key="1">
    <citation type="submission" date="2019-09" db="EMBL/GenBank/DDBJ databases">
        <title>Bird 10,000 Genomes (B10K) Project - Family phase.</title>
        <authorList>
            <person name="Zhang G."/>
        </authorList>
    </citation>
    <scope>NUCLEOTIDE SEQUENCE [LARGE SCALE GENOMIC DNA]</scope>
    <source>
        <strain evidence="3">B10K-DU-001-16</strain>
        <tissue evidence="3">Muscle</tissue>
    </source>
</reference>
<dbReference type="EMBL" id="VWZO01019636">
    <property type="protein sequence ID" value="NXH21201.1"/>
    <property type="molecule type" value="Genomic_DNA"/>
</dbReference>
<feature type="non-terminal residue" evidence="3">
    <location>
        <position position="319"/>
    </location>
</feature>
<keyword evidence="2" id="KW-0732">Signal</keyword>
<accession>A0A7K9I530</accession>
<gene>
    <name evidence="3" type="primary">Apof</name>
    <name evidence="3" type="ORF">BUCCAP_R15535</name>
</gene>
<keyword evidence="4" id="KW-1185">Reference proteome</keyword>